<evidence type="ECO:0000259" key="9">
    <source>
        <dbReference type="PROSITE" id="PS50102"/>
    </source>
</evidence>
<evidence type="ECO:0000256" key="7">
    <source>
        <dbReference type="PROSITE-ProRule" id="PRU00176"/>
    </source>
</evidence>
<evidence type="ECO:0000256" key="3">
    <source>
        <dbReference type="ARBA" id="ARBA00022833"/>
    </source>
</evidence>
<dbReference type="GO" id="GO:0003677">
    <property type="term" value="F:DNA binding"/>
    <property type="evidence" value="ECO:0007669"/>
    <property type="project" value="UniProtKB-KW"/>
</dbReference>
<dbReference type="Proteomes" id="UP000886520">
    <property type="component" value="Chromosome 15"/>
</dbReference>
<keyword evidence="1" id="KW-0479">Metal-binding</keyword>
<dbReference type="PROSITE" id="PS50089">
    <property type="entry name" value="ZF_RING_2"/>
    <property type="match status" value="1"/>
</dbReference>
<keyword evidence="4 7" id="KW-0694">RNA-binding</keyword>
<feature type="domain" description="RING-type" evidence="8">
    <location>
        <begin position="571"/>
        <end position="611"/>
    </location>
</feature>
<dbReference type="Pfam" id="PF00076">
    <property type="entry name" value="RRM_1"/>
    <property type="match status" value="1"/>
</dbReference>
<dbReference type="PANTHER" id="PTHR24009">
    <property type="entry name" value="RNA-BINDING (RRM/RBD/RNP MOTIFS)"/>
    <property type="match status" value="1"/>
</dbReference>
<dbReference type="OrthoDB" id="653160at2759"/>
<evidence type="ECO:0000256" key="5">
    <source>
        <dbReference type="ARBA" id="ARBA00023125"/>
    </source>
</evidence>
<gene>
    <name evidence="10" type="ORF">GOP47_0015938</name>
</gene>
<evidence type="ECO:0000256" key="6">
    <source>
        <dbReference type="PROSITE-ProRule" id="PRU00175"/>
    </source>
</evidence>
<dbReference type="AlphaFoldDB" id="A0A9D4ZD28"/>
<dbReference type="InterPro" id="IPR035979">
    <property type="entry name" value="RBD_domain_sf"/>
</dbReference>
<dbReference type="SUPFAM" id="SSF57850">
    <property type="entry name" value="RING/U-box"/>
    <property type="match status" value="1"/>
</dbReference>
<dbReference type="SMART" id="SM00360">
    <property type="entry name" value="RRM"/>
    <property type="match status" value="1"/>
</dbReference>
<dbReference type="GO" id="GO:0008270">
    <property type="term" value="F:zinc ion binding"/>
    <property type="evidence" value="ECO:0007669"/>
    <property type="project" value="UniProtKB-KW"/>
</dbReference>
<keyword evidence="3" id="KW-0862">Zinc</keyword>
<dbReference type="InterPro" id="IPR012677">
    <property type="entry name" value="Nucleotide-bd_a/b_plait_sf"/>
</dbReference>
<organism evidence="10 11">
    <name type="scientific">Adiantum capillus-veneris</name>
    <name type="common">Maidenhair fern</name>
    <dbReference type="NCBI Taxonomy" id="13818"/>
    <lineage>
        <taxon>Eukaryota</taxon>
        <taxon>Viridiplantae</taxon>
        <taxon>Streptophyta</taxon>
        <taxon>Embryophyta</taxon>
        <taxon>Tracheophyta</taxon>
        <taxon>Polypodiopsida</taxon>
        <taxon>Polypodiidae</taxon>
        <taxon>Polypodiales</taxon>
        <taxon>Pteridineae</taxon>
        <taxon>Pteridaceae</taxon>
        <taxon>Vittarioideae</taxon>
        <taxon>Adiantum</taxon>
    </lineage>
</organism>
<dbReference type="EMBL" id="JABFUD020000015">
    <property type="protein sequence ID" value="KAI5069637.1"/>
    <property type="molecule type" value="Genomic_DNA"/>
</dbReference>
<evidence type="ECO:0000256" key="1">
    <source>
        <dbReference type="ARBA" id="ARBA00022723"/>
    </source>
</evidence>
<dbReference type="InterPro" id="IPR000504">
    <property type="entry name" value="RRM_dom"/>
</dbReference>
<keyword evidence="5" id="KW-0238">DNA-binding</keyword>
<proteinExistence type="predicted"/>
<dbReference type="InterPro" id="IPR001841">
    <property type="entry name" value="Znf_RING"/>
</dbReference>
<evidence type="ECO:0000256" key="4">
    <source>
        <dbReference type="ARBA" id="ARBA00022884"/>
    </source>
</evidence>
<dbReference type="PROSITE" id="PS50102">
    <property type="entry name" value="RRM"/>
    <property type="match status" value="1"/>
</dbReference>
<protein>
    <submittedName>
        <fullName evidence="10">Uncharacterized protein</fullName>
    </submittedName>
</protein>
<name>A0A9D4ZD28_ADICA</name>
<evidence type="ECO:0000313" key="11">
    <source>
        <dbReference type="Proteomes" id="UP000886520"/>
    </source>
</evidence>
<dbReference type="SUPFAM" id="SSF54928">
    <property type="entry name" value="RNA-binding domain, RBD"/>
    <property type="match status" value="1"/>
</dbReference>
<feature type="domain" description="RRM" evidence="9">
    <location>
        <begin position="429"/>
        <end position="504"/>
    </location>
</feature>
<comment type="caution">
    <text evidence="10">The sequence shown here is derived from an EMBL/GenBank/DDBJ whole genome shotgun (WGS) entry which is preliminary data.</text>
</comment>
<dbReference type="Gene3D" id="3.30.70.330">
    <property type="match status" value="1"/>
</dbReference>
<sequence length="618" mass="68222">MGPALPLLREEFPCLLDSLDSLTLQEKHPKTHSLINDAAIPTRRSSAQQAISGAVPFPPPPGYSLAPCNQGNFQPPLHLQLPHGNANIMKSTHLNPTYAHSGTGISTYIVNGHASAVSGTDNAQFGMNEIRASTVCSESASGRGVNHLGTYSAPIAAHMNIDARVISSHSNNDLCWNSRNTSNIRINDVGIKANNELVQTDNISAHNVGFNTLHAGMHSKKPSLGLPPSLELSADFMKIATGVLHLLSCCHAPIPLEALPDQFHKAFHIPSESHQPNYAFANVLHWLQELFNIFSYNSIVYIMLSHYGYGCAANHLKGMNVSLQENLASARGDPQSTIQMGFSKGSLSHAVEEKPYLQGMSASFASRHDEVSLSRPNGTDSSCIPVAKFDESKDKFPSCHLGSTTSTLCNANHCAEEDIEAHERESSRFKIYMTFRRRSSFTRDDADKYFSTFGRVKKVEIPVGSKRDFGFVTFVEAEAVERVLRKGNPHLIAKDEILVKAFDTRPRKHAIGNPQPSNQKHDSNSHKLLLTRQFHHNDPRPSPTFEDATCPQRVNEEHEPVTTALSSRKRCNVCLCLEGTQESFYVSCKHAFCATCRAQVMWIPKYKCPLCFLWGIQT</sequence>
<dbReference type="GO" id="GO:0003723">
    <property type="term" value="F:RNA binding"/>
    <property type="evidence" value="ECO:0007669"/>
    <property type="project" value="UniProtKB-UniRule"/>
</dbReference>
<keyword evidence="2 6" id="KW-0863">Zinc-finger</keyword>
<accession>A0A9D4ZD28</accession>
<evidence type="ECO:0000313" key="10">
    <source>
        <dbReference type="EMBL" id="KAI5069637.1"/>
    </source>
</evidence>
<evidence type="ECO:0000256" key="2">
    <source>
        <dbReference type="ARBA" id="ARBA00022771"/>
    </source>
</evidence>
<reference evidence="10" key="1">
    <citation type="submission" date="2021-01" db="EMBL/GenBank/DDBJ databases">
        <title>Adiantum capillus-veneris genome.</title>
        <authorList>
            <person name="Fang Y."/>
            <person name="Liao Q."/>
        </authorList>
    </citation>
    <scope>NUCLEOTIDE SEQUENCE</scope>
    <source>
        <strain evidence="10">H3</strain>
        <tissue evidence="10">Leaf</tissue>
    </source>
</reference>
<evidence type="ECO:0000259" key="8">
    <source>
        <dbReference type="PROSITE" id="PS50089"/>
    </source>
</evidence>
<keyword evidence="11" id="KW-1185">Reference proteome</keyword>